<protein>
    <submittedName>
        <fullName evidence="1">Uncharacterized protein</fullName>
    </submittedName>
</protein>
<organism evidence="1 2">
    <name type="scientific">Dysgonomonas macrotermitis</name>
    <dbReference type="NCBI Taxonomy" id="1346286"/>
    <lineage>
        <taxon>Bacteria</taxon>
        <taxon>Pseudomonadati</taxon>
        <taxon>Bacteroidota</taxon>
        <taxon>Bacteroidia</taxon>
        <taxon>Bacteroidales</taxon>
        <taxon>Dysgonomonadaceae</taxon>
        <taxon>Dysgonomonas</taxon>
    </lineage>
</organism>
<proteinExistence type="predicted"/>
<dbReference type="EMBL" id="FQUC01000001">
    <property type="protein sequence ID" value="SHE57005.1"/>
    <property type="molecule type" value="Genomic_DNA"/>
</dbReference>
<name>A0A1M4UK18_9BACT</name>
<dbReference type="STRING" id="1346286.SAMN05444362_101626"/>
<accession>A0A1M4UK18</accession>
<dbReference type="AlphaFoldDB" id="A0A1M4UK18"/>
<evidence type="ECO:0000313" key="2">
    <source>
        <dbReference type="Proteomes" id="UP000184480"/>
    </source>
</evidence>
<dbReference type="Proteomes" id="UP000184480">
    <property type="component" value="Unassembled WGS sequence"/>
</dbReference>
<evidence type="ECO:0000313" key="1">
    <source>
        <dbReference type="EMBL" id="SHE57005.1"/>
    </source>
</evidence>
<dbReference type="RefSeq" id="WP_062175699.1">
    <property type="nucleotide sequence ID" value="NZ_BBXL01000001.1"/>
</dbReference>
<gene>
    <name evidence="1" type="ORF">SAMN05444362_101626</name>
</gene>
<sequence length="99" mass="11693">MRIEKTEIKGLPTIHRVIIEDIVITDERDIAKCKQYEEDNYHTSVKCVACRYAYSSLFIDCVDELVRLEVSNKPSNEEKHQSLIRFLGEHFRISYKSEK</sequence>
<keyword evidence="2" id="KW-1185">Reference proteome</keyword>
<reference evidence="2" key="1">
    <citation type="submission" date="2016-11" db="EMBL/GenBank/DDBJ databases">
        <authorList>
            <person name="Varghese N."/>
            <person name="Submissions S."/>
        </authorList>
    </citation>
    <scope>NUCLEOTIDE SEQUENCE [LARGE SCALE GENOMIC DNA]</scope>
    <source>
        <strain evidence="2">DSM 27370</strain>
    </source>
</reference>